<sequence>MSSRTTGKHSTLTIVNRKVAPLFINASHVAAVHTFIAFSAFTSALLLGCALHYKKIVKNGIAGYPEEWFPSVSATIGDWYPERNVFQILIAITSGPRFALVFLQYFISRTSRSALPLWIFFVGIVRTLACGGWVYVTSNDDHDAHDVLMILYIVCNVPWMLGGIMNTPPNHVQVRKRRFVVAHIQSSFFALIIPLVYFFIQHKVHRIPGAYTRYAFFEWGLIFLDVLYDSISGADFRLCNLQIAIGVSLDSAHDNKLKSVDDNTPEPNDKISSTVKTQPAIASNEHKSGTRGIIFRGGRLLTPLMKPALRSWLGFAADVYLSYLFWSIITSLLTTLFYFSVWELGLSGAEAALFTYFTPALLGITPLRNWALTKWGRVILRVLSLIGLAAYRIDDPLERLWAVIGANIAVLLSQMADWTTGDGAYQGFLLGVGLVLSSLSKHANHSNNPVWPMLNEETGGYNKTGMVIAVCAILELATRPSSPPIKEEKSGKLKQPPNNAKDIPRNWIASSIALGSLFFTLHCMFTDSSTIIAWSWTGYQDGQPRGPLPHLHGPITLLAQSLGLIIPAVLPTSASTALLSHPLWFAYGCASAFVMYRFRDWSGFLGGLNFAIFCMSILPSVLSQSSAWQGDKVGRRHFVTFLVAILLYLANVWTVAYAFVPGGSYLRERTDLVLAAQLAAISLASWPFGASTRPNSMLRIPSSTRTRIPVILCLLSLSSVLVTLLHWPVVGPTPYKPGTRTFNAGIWTIHFGIDNVGHDSQRRIRDVIRDMKLDVVGLLETDLHRTVYGNRDLTRVAAEELGYYVDLGPGPNLHTWGAALLCSQFPIIHSRHHLLPSPHGELAPAIEAVLDVYGTEITVVVSHNGQEEDPLDRELQSKELARIMAASYPRPVVFLGYVVTKPLAPRPAPYDILVNDGFVYDIDQNDWDRWCEYILYRGVYRTAYARVSRGIVTDTELQIGQFVLPKHGYVLTNQTEDSRLLRSFKEDLPEHHWFPMEYYGNKHEGGVNEHYYHVFNTPLYYRLPEDAVL</sequence>
<keyword evidence="1" id="KW-0812">Transmembrane</keyword>
<evidence type="ECO:0000259" key="4">
    <source>
        <dbReference type="Pfam" id="PF23022"/>
    </source>
</evidence>
<dbReference type="GO" id="GO:0005783">
    <property type="term" value="C:endoplasmic reticulum"/>
    <property type="evidence" value="ECO:0007669"/>
    <property type="project" value="TreeGrafter"/>
</dbReference>
<gene>
    <name evidence="6" type="ORF">L210DRAFT_3411883</name>
</gene>
<dbReference type="InterPro" id="IPR036691">
    <property type="entry name" value="Endo/exonu/phosph_ase_sf"/>
</dbReference>
<dbReference type="Pfam" id="PF23022">
    <property type="entry name" value="6TM_1st_PGAP2IP"/>
    <property type="match status" value="1"/>
</dbReference>
<dbReference type="InterPro" id="IPR019402">
    <property type="entry name" value="CWH43_N"/>
</dbReference>
<dbReference type="Pfam" id="PF23021">
    <property type="entry name" value="6TM_2nd_PGAP2IP"/>
    <property type="match status" value="1"/>
</dbReference>
<evidence type="ECO:0000259" key="3">
    <source>
        <dbReference type="Pfam" id="PF23021"/>
    </source>
</evidence>
<feature type="transmembrane region" description="Helical" evidence="1">
    <location>
        <begin position="147"/>
        <end position="167"/>
    </location>
</feature>
<organism evidence="6 7">
    <name type="scientific">Boletus edulis BED1</name>
    <dbReference type="NCBI Taxonomy" id="1328754"/>
    <lineage>
        <taxon>Eukaryota</taxon>
        <taxon>Fungi</taxon>
        <taxon>Dikarya</taxon>
        <taxon>Basidiomycota</taxon>
        <taxon>Agaricomycotina</taxon>
        <taxon>Agaricomycetes</taxon>
        <taxon>Agaricomycetidae</taxon>
        <taxon>Boletales</taxon>
        <taxon>Boletineae</taxon>
        <taxon>Boletaceae</taxon>
        <taxon>Boletoideae</taxon>
        <taxon>Boletus</taxon>
    </lineage>
</organism>
<feature type="domain" description="PGAP2IP C-terminal nuclease-like" evidence="5">
    <location>
        <begin position="740"/>
        <end position="970"/>
    </location>
</feature>
<accession>A0AAD4GAS2</accession>
<feature type="transmembrane region" description="Helical" evidence="1">
    <location>
        <begin position="21"/>
        <end position="47"/>
    </location>
</feature>
<dbReference type="PANTHER" id="PTHR14859:SF1">
    <property type="entry name" value="PGAP2-INTERACTING PROTEIN"/>
    <property type="match status" value="1"/>
</dbReference>
<dbReference type="InterPro" id="IPR053911">
    <property type="entry name" value="PGAP2IP_TM_2nd"/>
</dbReference>
<protein>
    <submittedName>
        <fullName evidence="6">Frag1/DRAM/Sfk1 family-domain-containing protein</fullName>
    </submittedName>
</protein>
<dbReference type="SUPFAM" id="SSF56219">
    <property type="entry name" value="DNase I-like"/>
    <property type="match status" value="1"/>
</dbReference>
<dbReference type="EMBL" id="WHUW01000034">
    <property type="protein sequence ID" value="KAF8433375.1"/>
    <property type="molecule type" value="Genomic_DNA"/>
</dbReference>
<name>A0AAD4GAS2_BOLED</name>
<keyword evidence="1" id="KW-0472">Membrane</keyword>
<keyword evidence="7" id="KW-1185">Reference proteome</keyword>
<dbReference type="Pfam" id="PF10277">
    <property type="entry name" value="Frag1"/>
    <property type="match status" value="1"/>
</dbReference>
<dbReference type="AlphaFoldDB" id="A0AAD4GAS2"/>
<feature type="transmembrane region" description="Helical" evidence="1">
    <location>
        <begin position="179"/>
        <end position="199"/>
    </location>
</feature>
<reference evidence="6" key="2">
    <citation type="journal article" date="2020" name="Nat. Commun.">
        <title>Large-scale genome sequencing of mycorrhizal fungi provides insights into the early evolution of symbiotic traits.</title>
        <authorList>
            <person name="Miyauchi S."/>
            <person name="Kiss E."/>
            <person name="Kuo A."/>
            <person name="Drula E."/>
            <person name="Kohler A."/>
            <person name="Sanchez-Garcia M."/>
            <person name="Morin E."/>
            <person name="Andreopoulos B."/>
            <person name="Barry K.W."/>
            <person name="Bonito G."/>
            <person name="Buee M."/>
            <person name="Carver A."/>
            <person name="Chen C."/>
            <person name="Cichocki N."/>
            <person name="Clum A."/>
            <person name="Culley D."/>
            <person name="Crous P.W."/>
            <person name="Fauchery L."/>
            <person name="Girlanda M."/>
            <person name="Hayes R.D."/>
            <person name="Keri Z."/>
            <person name="LaButti K."/>
            <person name="Lipzen A."/>
            <person name="Lombard V."/>
            <person name="Magnuson J."/>
            <person name="Maillard F."/>
            <person name="Murat C."/>
            <person name="Nolan M."/>
            <person name="Ohm R.A."/>
            <person name="Pangilinan J."/>
            <person name="Pereira M.F."/>
            <person name="Perotto S."/>
            <person name="Peter M."/>
            <person name="Pfister S."/>
            <person name="Riley R."/>
            <person name="Sitrit Y."/>
            <person name="Stielow J.B."/>
            <person name="Szollosi G."/>
            <person name="Zifcakova L."/>
            <person name="Stursova M."/>
            <person name="Spatafora J.W."/>
            <person name="Tedersoo L."/>
            <person name="Vaario L.M."/>
            <person name="Yamada A."/>
            <person name="Yan M."/>
            <person name="Wang P."/>
            <person name="Xu J."/>
            <person name="Bruns T."/>
            <person name="Baldrian P."/>
            <person name="Vilgalys R."/>
            <person name="Dunand C."/>
            <person name="Henrissat B."/>
            <person name="Grigoriev I.V."/>
            <person name="Hibbett D."/>
            <person name="Nagy L.G."/>
            <person name="Martin F.M."/>
        </authorList>
    </citation>
    <scope>NUCLEOTIDE SEQUENCE</scope>
    <source>
        <strain evidence="6">BED1</strain>
    </source>
</reference>
<dbReference type="InterPro" id="IPR051916">
    <property type="entry name" value="GPI-anchor_lipid_remodeler"/>
</dbReference>
<feature type="transmembrane region" description="Helical" evidence="1">
    <location>
        <begin position="114"/>
        <end position="135"/>
    </location>
</feature>
<evidence type="ECO:0000256" key="1">
    <source>
        <dbReference type="SAM" id="Phobius"/>
    </source>
</evidence>
<proteinExistence type="predicted"/>
<feature type="transmembrane region" description="Helical" evidence="1">
    <location>
        <begin position="351"/>
        <end position="371"/>
    </location>
</feature>
<feature type="domain" description="PGAP2IP first transmembrane" evidence="4">
    <location>
        <begin position="323"/>
        <end position="475"/>
    </location>
</feature>
<reference evidence="6" key="1">
    <citation type="submission" date="2019-10" db="EMBL/GenBank/DDBJ databases">
        <authorList>
            <consortium name="DOE Joint Genome Institute"/>
            <person name="Kuo A."/>
            <person name="Miyauchi S."/>
            <person name="Kiss E."/>
            <person name="Drula E."/>
            <person name="Kohler A."/>
            <person name="Sanchez-Garcia M."/>
            <person name="Andreopoulos B."/>
            <person name="Barry K.W."/>
            <person name="Bonito G."/>
            <person name="Buee M."/>
            <person name="Carver A."/>
            <person name="Chen C."/>
            <person name="Cichocki N."/>
            <person name="Clum A."/>
            <person name="Culley D."/>
            <person name="Crous P.W."/>
            <person name="Fauchery L."/>
            <person name="Girlanda M."/>
            <person name="Hayes R."/>
            <person name="Keri Z."/>
            <person name="LaButti K."/>
            <person name="Lipzen A."/>
            <person name="Lombard V."/>
            <person name="Magnuson J."/>
            <person name="Maillard F."/>
            <person name="Morin E."/>
            <person name="Murat C."/>
            <person name="Nolan M."/>
            <person name="Ohm R."/>
            <person name="Pangilinan J."/>
            <person name="Pereira M."/>
            <person name="Perotto S."/>
            <person name="Peter M."/>
            <person name="Riley R."/>
            <person name="Sitrit Y."/>
            <person name="Stielow B."/>
            <person name="Szollosi G."/>
            <person name="Zifcakova L."/>
            <person name="Stursova M."/>
            <person name="Spatafora J.W."/>
            <person name="Tedersoo L."/>
            <person name="Vaario L.-M."/>
            <person name="Yamada A."/>
            <person name="Yan M."/>
            <person name="Wang P."/>
            <person name="Xu J."/>
            <person name="Bruns T."/>
            <person name="Baldrian P."/>
            <person name="Vilgalys R."/>
            <person name="Henrissat B."/>
            <person name="Grigoriev I.V."/>
            <person name="Hibbett D."/>
            <person name="Nagy L.G."/>
            <person name="Martin F.M."/>
        </authorList>
    </citation>
    <scope>NUCLEOTIDE SEQUENCE</scope>
    <source>
        <strain evidence="6">BED1</strain>
    </source>
</reference>
<dbReference type="GO" id="GO:0006506">
    <property type="term" value="P:GPI anchor biosynthetic process"/>
    <property type="evidence" value="ECO:0007669"/>
    <property type="project" value="TreeGrafter"/>
</dbReference>
<dbReference type="PANTHER" id="PTHR14859">
    <property type="entry name" value="CALCOFLUOR WHITE HYPERSENSITIVE PROTEIN PRECURSOR"/>
    <property type="match status" value="1"/>
</dbReference>
<dbReference type="FunFam" id="3.60.10.10:FF:000100">
    <property type="entry name" value="Unplaced genomic scaffold supercont2.12, whole genome shotgun sequence"/>
    <property type="match status" value="1"/>
</dbReference>
<dbReference type="InterPro" id="IPR057315">
    <property type="entry name" value="Exo_endo_phos_PGAP2IP_C"/>
</dbReference>
<evidence type="ECO:0000313" key="6">
    <source>
        <dbReference type="EMBL" id="KAF8433375.1"/>
    </source>
</evidence>
<evidence type="ECO:0000313" key="7">
    <source>
        <dbReference type="Proteomes" id="UP001194468"/>
    </source>
</evidence>
<dbReference type="GO" id="GO:0031505">
    <property type="term" value="P:fungal-type cell wall organization"/>
    <property type="evidence" value="ECO:0007669"/>
    <property type="project" value="TreeGrafter"/>
</dbReference>
<feature type="domain" description="CWH43-like N-terminal" evidence="2">
    <location>
        <begin position="27"/>
        <end position="237"/>
    </location>
</feature>
<feature type="transmembrane region" description="Helical" evidence="1">
    <location>
        <begin position="211"/>
        <end position="228"/>
    </location>
</feature>
<dbReference type="Proteomes" id="UP001194468">
    <property type="component" value="Unassembled WGS sequence"/>
</dbReference>
<dbReference type="GO" id="GO:0016020">
    <property type="term" value="C:membrane"/>
    <property type="evidence" value="ECO:0007669"/>
    <property type="project" value="GOC"/>
</dbReference>
<evidence type="ECO:0000259" key="2">
    <source>
        <dbReference type="Pfam" id="PF10277"/>
    </source>
</evidence>
<feature type="transmembrane region" description="Helical" evidence="1">
    <location>
        <begin position="604"/>
        <end position="622"/>
    </location>
</feature>
<comment type="caution">
    <text evidence="6">The sequence shown here is derived from an EMBL/GenBank/DDBJ whole genome shotgun (WGS) entry which is preliminary data.</text>
</comment>
<feature type="transmembrane region" description="Helical" evidence="1">
    <location>
        <begin position="710"/>
        <end position="730"/>
    </location>
</feature>
<dbReference type="Pfam" id="PF23226">
    <property type="entry name" value="Exo_endo_phos_PGAP2IP"/>
    <property type="match status" value="1"/>
</dbReference>
<evidence type="ECO:0000259" key="5">
    <source>
        <dbReference type="Pfam" id="PF23226"/>
    </source>
</evidence>
<keyword evidence="1" id="KW-1133">Transmembrane helix</keyword>
<feature type="transmembrane region" description="Helical" evidence="1">
    <location>
        <begin position="638"/>
        <end position="660"/>
    </location>
</feature>
<feature type="domain" description="PGAP2IP second transmembrane" evidence="3">
    <location>
        <begin position="506"/>
        <end position="686"/>
    </location>
</feature>
<dbReference type="Gene3D" id="3.60.10.10">
    <property type="entry name" value="Endonuclease/exonuclease/phosphatase"/>
    <property type="match status" value="1"/>
</dbReference>
<dbReference type="InterPro" id="IPR053912">
    <property type="entry name" value="PGAP2IP_TM_1nd"/>
</dbReference>
<feature type="transmembrane region" description="Helical" evidence="1">
    <location>
        <begin position="312"/>
        <end position="339"/>
    </location>
</feature>